<comment type="caution">
    <text evidence="1">The sequence shown here is derived from an EMBL/GenBank/DDBJ whole genome shotgun (WGS) entry which is preliminary data.</text>
</comment>
<gene>
    <name evidence="1" type="ORF">C900_05373</name>
</gene>
<evidence type="ECO:0000313" key="1">
    <source>
        <dbReference type="EMBL" id="ELR69177.1"/>
    </source>
</evidence>
<dbReference type="STRING" id="1237149.C900_05373"/>
<proteinExistence type="predicted"/>
<dbReference type="AlphaFoldDB" id="L8JP64"/>
<evidence type="ECO:0000313" key="2">
    <source>
        <dbReference type="Proteomes" id="UP000011135"/>
    </source>
</evidence>
<dbReference type="OrthoDB" id="1070279at2"/>
<sequence length="161" mass="18843">MYPENIIYSAIEQRITDNEAWLTGLGGTAVADIQWYNKQYEEQQNDLPWLRPAVFIEFAEIDWVHHTAFTQKCNVPIALHIVQDLYVDGRDSSPQLNDFKTQLDYPYMINELFDGWKGSGTCFKRMKLVRTRTDHDNDNLMVHVFVYESEVVLNKLNNPPD</sequence>
<name>L8JP64_9BACT</name>
<dbReference type="Proteomes" id="UP000011135">
    <property type="component" value="Unassembled WGS sequence"/>
</dbReference>
<protein>
    <submittedName>
        <fullName evidence="1">Uncharacterized protein</fullName>
    </submittedName>
</protein>
<dbReference type="RefSeq" id="WP_009582463.1">
    <property type="nucleotide sequence ID" value="NZ_AMZN01000082.1"/>
</dbReference>
<keyword evidence="2" id="KW-1185">Reference proteome</keyword>
<dbReference type="EMBL" id="AMZN01000082">
    <property type="protein sequence ID" value="ELR69177.1"/>
    <property type="molecule type" value="Genomic_DNA"/>
</dbReference>
<accession>L8JP64</accession>
<reference evidence="1 2" key="1">
    <citation type="submission" date="2012-12" db="EMBL/GenBank/DDBJ databases">
        <title>Genome assembly of Fulvivirga imtechensis AK7.</title>
        <authorList>
            <person name="Nupur N."/>
            <person name="Khatri I."/>
            <person name="Kumar R."/>
            <person name="Subramanian S."/>
            <person name="Pinnaka A."/>
        </authorList>
    </citation>
    <scope>NUCLEOTIDE SEQUENCE [LARGE SCALE GENOMIC DNA]</scope>
    <source>
        <strain evidence="1 2">AK7</strain>
    </source>
</reference>
<organism evidence="1 2">
    <name type="scientific">Fulvivirga imtechensis AK7</name>
    <dbReference type="NCBI Taxonomy" id="1237149"/>
    <lineage>
        <taxon>Bacteria</taxon>
        <taxon>Pseudomonadati</taxon>
        <taxon>Bacteroidota</taxon>
        <taxon>Cytophagia</taxon>
        <taxon>Cytophagales</taxon>
        <taxon>Fulvivirgaceae</taxon>
        <taxon>Fulvivirga</taxon>
    </lineage>
</organism>